<feature type="compositionally biased region" description="Basic and acidic residues" evidence="1">
    <location>
        <begin position="259"/>
        <end position="269"/>
    </location>
</feature>
<protein>
    <submittedName>
        <fullName evidence="2">Uncharacterized protein</fullName>
    </submittedName>
</protein>
<dbReference type="Proteomes" id="UP000515465">
    <property type="component" value="Chromosome"/>
</dbReference>
<sequence length="901" mass="95625">MVHVIPLSIAQRRLDTGNAPQYPQGSPIGGAMQGFGDHLSAVAERYQQMKDQQEAFDAELARRRFNGQIAQAEDEVTANAPADGAGLHEVMYGQVDPYSGRVVKTGLFDKLFAAALPGMPESQRAAFAGQKEPLRQTGALRMAARQLQRRDDYELAKWTKVDTMSTSAIAQSDPNDTANFEAIRQSGSDLIAKIGNPLARQAAEAAWRTNTAKALVQAMIAQDPKRAAEMLGAAQGRTKDDAVVGGSSASDSANAAAAKGDRVGTRTPDETVAQAFGGSGSTTPEDKTAIPLDAITYLKPGDVAALKDQANTATAAQLIGARARVLLAEQNAPAVIAATGKYPEEEPTAQDFVNIYGAEDGPQHFDQFRTTAGVAKSFFDMYRAPNQAIHAELRDFEPSPNGSLEERERYEVRAGAAQLIMGARDADPVAYISQIFPGKAPDWSKVSTPQDFQAAITWAWAAQQQMGFGKVLAVPQALSDSFGARYVDESAPLRQRIIELSEFLKAVRDPEARFTFAGQVFQSALARLRQNAANNPRIAPAELEAQGKALEAGLIEMALHPARVRFNAGSWWQKPIAAVNDSVRLVANGATFDQADKFAAGMKWLFSDKSYSELQAAEQAESEDAEDRAGSAGIAAKLLGAFATGHGIQSAGLTFTGKFAAEGLKGIPGLFARSSTMAADGAVFGGVHAALNGRNIVTEMSTGALLGAGGNALAEGLSAVGGQVVRRLTRRQADSGASAAEGRGSDAGIKALEEGASEGADLYQGVDLSKPAPELAAGEANARATHLPTGRFYSVVFEMRLAPTSYPGISRDLHYQEANEALLQAMEGEAAFAQAMQNHGINLRRTPRGLAPQNAPDGFSWHHADESGVMQLVPRSQHDPGTIFQKVLHPNGKGGFSRWGK</sequence>
<reference evidence="3" key="1">
    <citation type="journal article" date="2020" name="Mol. Plant Microbe">
        <title>Rhizobial microsymbionts of the narrowly endemic Oxytropis species growing in Kamchatka are characterized by significant genetic diversity and possess a set of genes that are associated with T3SS and T6SS secretion systems and can affect the development of symbiosis.</title>
        <authorList>
            <person name="Safronova V."/>
            <person name="Guro P."/>
            <person name="Sazanova A."/>
            <person name="Kuznetsova I."/>
            <person name="Belimov A."/>
            <person name="Yakubov V."/>
            <person name="Chirak E."/>
            <person name="Afonin A."/>
            <person name="Gogolev Y."/>
            <person name="Andronov E."/>
            <person name="Tikhonovich I."/>
        </authorList>
    </citation>
    <scope>NUCLEOTIDE SEQUENCE [LARGE SCALE GENOMIC DNA]</scope>
    <source>
        <strain evidence="3">583</strain>
    </source>
</reference>
<organism evidence="2 3">
    <name type="scientific">Mesorhizobium huakuii</name>
    <dbReference type="NCBI Taxonomy" id="28104"/>
    <lineage>
        <taxon>Bacteria</taxon>
        <taxon>Pseudomonadati</taxon>
        <taxon>Pseudomonadota</taxon>
        <taxon>Alphaproteobacteria</taxon>
        <taxon>Hyphomicrobiales</taxon>
        <taxon>Phyllobacteriaceae</taxon>
        <taxon>Mesorhizobium</taxon>
    </lineage>
</organism>
<feature type="region of interest" description="Disordered" evidence="1">
    <location>
        <begin position="237"/>
        <end position="287"/>
    </location>
</feature>
<name>A0A7G6SM82_9HYPH</name>
<proteinExistence type="predicted"/>
<dbReference type="AlphaFoldDB" id="A0A7G6SM82"/>
<evidence type="ECO:0000313" key="2">
    <source>
        <dbReference type="EMBL" id="QND55614.1"/>
    </source>
</evidence>
<dbReference type="Pfam" id="PF12639">
    <property type="entry name" value="Colicin-DNase"/>
    <property type="match status" value="1"/>
</dbReference>
<accession>A0A7G6SM82</accession>
<evidence type="ECO:0000313" key="3">
    <source>
        <dbReference type="Proteomes" id="UP000515465"/>
    </source>
</evidence>
<dbReference type="RefSeq" id="WP_183461107.1">
    <property type="nucleotide sequence ID" value="NZ_CP050296.1"/>
</dbReference>
<gene>
    <name evidence="2" type="ORF">HB778_02180</name>
</gene>
<feature type="compositionally biased region" description="Low complexity" evidence="1">
    <location>
        <begin position="243"/>
        <end position="258"/>
    </location>
</feature>
<dbReference type="EMBL" id="CP050296">
    <property type="protein sequence ID" value="QND55614.1"/>
    <property type="molecule type" value="Genomic_DNA"/>
</dbReference>
<evidence type="ECO:0000256" key="1">
    <source>
        <dbReference type="SAM" id="MobiDB-lite"/>
    </source>
</evidence>